<dbReference type="AlphaFoldDB" id="A0A512IM12"/>
<dbReference type="GO" id="GO:0005886">
    <property type="term" value="C:plasma membrane"/>
    <property type="evidence" value="ECO:0007669"/>
    <property type="project" value="UniProtKB-SubCell"/>
</dbReference>
<dbReference type="GO" id="GO:0003774">
    <property type="term" value="F:cytoskeletal motor activity"/>
    <property type="evidence" value="ECO:0007669"/>
    <property type="project" value="UniProtKB-UniRule"/>
</dbReference>
<keyword evidence="10" id="KW-0282">Flagellum</keyword>
<dbReference type="SUPFAM" id="SSF101801">
    <property type="entry name" value="Surface presentation of antigens (SPOA)"/>
    <property type="match status" value="1"/>
</dbReference>
<sequence length="115" mass="12325">MASDDFHLPQLGDLDPSFDGSGPESVLDAPTTPKTASDLEQVFDVPVVVSAVLGSSRMPIGDLLRLEAGAVLELDRKVGEAIDIFVNNRLVARGEVVLVEDRLGVTMTEIIKNDH</sequence>
<keyword evidence="5 7" id="KW-0283">Flagellar rotation</keyword>
<accession>A0A512IM12</accession>
<evidence type="ECO:0000256" key="1">
    <source>
        <dbReference type="ARBA" id="ARBA00009226"/>
    </source>
</evidence>
<evidence type="ECO:0000256" key="4">
    <source>
        <dbReference type="ARBA" id="ARBA00022500"/>
    </source>
</evidence>
<keyword evidence="10" id="KW-0969">Cilium</keyword>
<feature type="region of interest" description="Disordered" evidence="8">
    <location>
        <begin position="1"/>
        <end position="32"/>
    </location>
</feature>
<feature type="domain" description="Flagellar motor switch protein FliN-like C-terminal" evidence="9">
    <location>
        <begin position="40"/>
        <end position="111"/>
    </location>
</feature>
<comment type="caution">
    <text evidence="10">The sequence shown here is derived from an EMBL/GenBank/DDBJ whole genome shotgun (WGS) entry which is preliminary data.</text>
</comment>
<comment type="subcellular location">
    <subcellularLocation>
        <location evidence="7">Cell membrane</location>
        <topology evidence="7">Peripheral membrane protein</topology>
        <orientation evidence="7">Cytoplasmic side</orientation>
    </subcellularLocation>
    <subcellularLocation>
        <location evidence="7">Bacterial flagellum basal body</location>
    </subcellularLocation>
</comment>
<keyword evidence="11" id="KW-1185">Reference proteome</keyword>
<dbReference type="GO" id="GO:0006935">
    <property type="term" value="P:chemotaxis"/>
    <property type="evidence" value="ECO:0007669"/>
    <property type="project" value="UniProtKB-KW"/>
</dbReference>
<dbReference type="Pfam" id="PF01052">
    <property type="entry name" value="FliMN_C"/>
    <property type="match status" value="1"/>
</dbReference>
<dbReference type="PANTHER" id="PTHR43484">
    <property type="match status" value="1"/>
</dbReference>
<dbReference type="Gene3D" id="2.30.330.10">
    <property type="entry name" value="SpoA-like"/>
    <property type="match status" value="1"/>
</dbReference>
<dbReference type="NCBIfam" id="TIGR02480">
    <property type="entry name" value="fliN"/>
    <property type="match status" value="1"/>
</dbReference>
<evidence type="ECO:0000259" key="9">
    <source>
        <dbReference type="Pfam" id="PF01052"/>
    </source>
</evidence>
<protein>
    <recommendedName>
        <fullName evidence="2 7">Flagellar motor switch protein FliN</fullName>
    </recommendedName>
</protein>
<keyword evidence="3 7" id="KW-1003">Cell membrane</keyword>
<dbReference type="GO" id="GO:0009425">
    <property type="term" value="C:bacterial-type flagellum basal body"/>
    <property type="evidence" value="ECO:0007669"/>
    <property type="project" value="UniProtKB-SubCell"/>
</dbReference>
<proteinExistence type="inferred from homology"/>
<evidence type="ECO:0000313" key="11">
    <source>
        <dbReference type="Proteomes" id="UP000321258"/>
    </source>
</evidence>
<dbReference type="Proteomes" id="UP000321258">
    <property type="component" value="Unassembled WGS sequence"/>
</dbReference>
<dbReference type="GO" id="GO:0071973">
    <property type="term" value="P:bacterial-type flagellum-dependent cell motility"/>
    <property type="evidence" value="ECO:0007669"/>
    <property type="project" value="UniProtKB-UniRule"/>
</dbReference>
<dbReference type="RefSeq" id="WP_147077471.1">
    <property type="nucleotide sequence ID" value="NZ_BJZT01000009.1"/>
</dbReference>
<dbReference type="InterPro" id="IPR036429">
    <property type="entry name" value="SpoA-like_sf"/>
</dbReference>
<comment type="similarity">
    <text evidence="1 7">Belongs to the FliN/MopA/SpaO family.</text>
</comment>
<reference evidence="10 11" key="1">
    <citation type="submission" date="2019-07" db="EMBL/GenBank/DDBJ databases">
        <title>Whole genome shotgun sequence of Methylobacterium haplocladii NBRC 107714.</title>
        <authorList>
            <person name="Hosoyama A."/>
            <person name="Uohara A."/>
            <person name="Ohji S."/>
            <person name="Ichikawa N."/>
        </authorList>
    </citation>
    <scope>NUCLEOTIDE SEQUENCE [LARGE SCALE GENOMIC DNA]</scope>
    <source>
        <strain evidence="10 11">NBRC 107714</strain>
    </source>
</reference>
<name>A0A512IM12_9HYPH</name>
<keyword evidence="6 7" id="KW-0472">Membrane</keyword>
<evidence type="ECO:0000256" key="6">
    <source>
        <dbReference type="ARBA" id="ARBA00023136"/>
    </source>
</evidence>
<evidence type="ECO:0000256" key="8">
    <source>
        <dbReference type="SAM" id="MobiDB-lite"/>
    </source>
</evidence>
<dbReference type="PRINTS" id="PR00956">
    <property type="entry name" value="FLGMOTORFLIN"/>
</dbReference>
<dbReference type="InterPro" id="IPR051469">
    <property type="entry name" value="FliN/MopA/SpaO"/>
</dbReference>
<keyword evidence="4 7" id="KW-0145">Chemotaxis</keyword>
<dbReference type="InterPro" id="IPR001172">
    <property type="entry name" value="FliN_T3SS_HrcQb"/>
</dbReference>
<keyword evidence="10" id="KW-0966">Cell projection</keyword>
<organism evidence="10 11">
    <name type="scientific">Methylobacterium haplocladii</name>
    <dbReference type="NCBI Taxonomy" id="1176176"/>
    <lineage>
        <taxon>Bacteria</taxon>
        <taxon>Pseudomonadati</taxon>
        <taxon>Pseudomonadota</taxon>
        <taxon>Alphaproteobacteria</taxon>
        <taxon>Hyphomicrobiales</taxon>
        <taxon>Methylobacteriaceae</taxon>
        <taxon>Methylobacterium</taxon>
    </lineage>
</organism>
<evidence type="ECO:0000256" key="7">
    <source>
        <dbReference type="RuleBase" id="RU362074"/>
    </source>
</evidence>
<dbReference type="EMBL" id="BJZT01000009">
    <property type="protein sequence ID" value="GEO98763.1"/>
    <property type="molecule type" value="Genomic_DNA"/>
</dbReference>
<evidence type="ECO:0000256" key="2">
    <source>
        <dbReference type="ARBA" id="ARBA00021897"/>
    </source>
</evidence>
<evidence type="ECO:0000313" key="10">
    <source>
        <dbReference type="EMBL" id="GEO98763.1"/>
    </source>
</evidence>
<comment type="function">
    <text evidence="7">FliN is one of three proteins (FliG, FliN, FliM) that form the rotor-mounted switch complex (C ring), located at the base of the basal body. This complex interacts with the CheY and CheZ chemotaxis proteins, in addition to contacting components of the motor that determine the direction of flagellar rotation.</text>
</comment>
<dbReference type="PANTHER" id="PTHR43484:SF1">
    <property type="entry name" value="FLAGELLAR MOTOR SWITCH PROTEIN FLIN"/>
    <property type="match status" value="1"/>
</dbReference>
<evidence type="ECO:0000256" key="5">
    <source>
        <dbReference type="ARBA" id="ARBA00022779"/>
    </source>
</evidence>
<keyword evidence="7" id="KW-0975">Bacterial flagellum</keyword>
<gene>
    <name evidence="10" type="ORF">MHA02_11510</name>
</gene>
<evidence type="ECO:0000256" key="3">
    <source>
        <dbReference type="ARBA" id="ARBA00022475"/>
    </source>
</evidence>
<dbReference type="InterPro" id="IPR001543">
    <property type="entry name" value="FliN-like_C"/>
</dbReference>
<dbReference type="OrthoDB" id="9790303at2"/>
<dbReference type="InterPro" id="IPR012826">
    <property type="entry name" value="FliN"/>
</dbReference>